<dbReference type="Proteomes" id="UP000285109">
    <property type="component" value="Unassembled WGS sequence"/>
</dbReference>
<dbReference type="SMART" id="SM00994">
    <property type="entry name" value="zf-C4_ClpX"/>
    <property type="match status" value="1"/>
</dbReference>
<dbReference type="Pfam" id="PF10431">
    <property type="entry name" value="ClpB_D2-small"/>
    <property type="match status" value="1"/>
</dbReference>
<dbReference type="InterPro" id="IPR010603">
    <property type="entry name" value="Znf_CppX_C4"/>
</dbReference>
<dbReference type="SUPFAM" id="SSF52540">
    <property type="entry name" value="P-loop containing nucleoside triphosphate hydrolases"/>
    <property type="match status" value="1"/>
</dbReference>
<dbReference type="GO" id="GO:0051603">
    <property type="term" value="P:proteolysis involved in protein catabolic process"/>
    <property type="evidence" value="ECO:0007669"/>
    <property type="project" value="TreeGrafter"/>
</dbReference>
<evidence type="ECO:0000259" key="8">
    <source>
        <dbReference type="PROSITE" id="PS51902"/>
    </source>
</evidence>
<evidence type="ECO:0000313" key="9">
    <source>
        <dbReference type="EMBL" id="RHM98930.1"/>
    </source>
</evidence>
<dbReference type="NCBIfam" id="TIGR00382">
    <property type="entry name" value="clpX"/>
    <property type="match status" value="1"/>
</dbReference>
<keyword evidence="9" id="KW-0645">Protease</keyword>
<keyword evidence="9" id="KW-0378">Hydrolase</keyword>
<dbReference type="GO" id="GO:0009376">
    <property type="term" value="C:HslUV protease complex"/>
    <property type="evidence" value="ECO:0007669"/>
    <property type="project" value="TreeGrafter"/>
</dbReference>
<keyword evidence="3 6" id="KW-0862">Zinc</keyword>
<dbReference type="EMBL" id="QRQK01000007">
    <property type="protein sequence ID" value="RHM98930.1"/>
    <property type="molecule type" value="Genomic_DNA"/>
</dbReference>
<feature type="binding site" evidence="6 7">
    <location>
        <position position="39"/>
    </location>
    <ligand>
        <name>Zn(2+)</name>
        <dbReference type="ChEBI" id="CHEBI:29105"/>
    </ligand>
</feature>
<evidence type="ECO:0000256" key="7">
    <source>
        <dbReference type="PROSITE-ProRule" id="PRU01250"/>
    </source>
</evidence>
<dbReference type="Gene3D" id="1.10.8.60">
    <property type="match status" value="1"/>
</dbReference>
<keyword evidence="2 6" id="KW-0547">Nucleotide-binding</keyword>
<name>A0A415TCD3_9BACT</name>
<dbReference type="PANTHER" id="PTHR48102">
    <property type="entry name" value="ATP-DEPENDENT CLP PROTEASE ATP-BINDING SUBUNIT CLPX-LIKE, MITOCHONDRIAL-RELATED"/>
    <property type="match status" value="1"/>
</dbReference>
<feature type="binding site" evidence="6">
    <location>
        <begin position="122"/>
        <end position="129"/>
    </location>
    <ligand>
        <name>ATP</name>
        <dbReference type="ChEBI" id="CHEBI:30616"/>
    </ligand>
</feature>
<dbReference type="InterPro" id="IPR038366">
    <property type="entry name" value="Znf_CppX_C4_sf"/>
</dbReference>
<organism evidence="9 10">
    <name type="scientific">Phocaeicola plebeius</name>
    <dbReference type="NCBI Taxonomy" id="310297"/>
    <lineage>
        <taxon>Bacteria</taxon>
        <taxon>Pseudomonadati</taxon>
        <taxon>Bacteroidota</taxon>
        <taxon>Bacteroidia</taxon>
        <taxon>Bacteroidales</taxon>
        <taxon>Bacteroidaceae</taxon>
        <taxon>Phocaeicola</taxon>
    </lineage>
</organism>
<dbReference type="RefSeq" id="WP_118026455.1">
    <property type="nucleotide sequence ID" value="NZ_CAUDCD010000039.1"/>
</dbReference>
<dbReference type="AlphaFoldDB" id="A0A415TCD3"/>
<comment type="function">
    <text evidence="6">ATP-dependent specificity component of the Clp protease. It directs the protease to specific substrates. Can perform chaperone functions in the absence of ClpP.</text>
</comment>
<feature type="binding site" evidence="6 7">
    <location>
        <position position="14"/>
    </location>
    <ligand>
        <name>Zn(2+)</name>
        <dbReference type="ChEBI" id="CHEBI:29105"/>
    </ligand>
</feature>
<dbReference type="NCBIfam" id="NF003745">
    <property type="entry name" value="PRK05342.1"/>
    <property type="match status" value="1"/>
</dbReference>
<dbReference type="InterPro" id="IPR027417">
    <property type="entry name" value="P-loop_NTPase"/>
</dbReference>
<comment type="caution">
    <text evidence="9">The sequence shown here is derived from an EMBL/GenBank/DDBJ whole genome shotgun (WGS) entry which is preliminary data.</text>
</comment>
<proteinExistence type="inferred from homology"/>
<dbReference type="GO" id="GO:0005524">
    <property type="term" value="F:ATP binding"/>
    <property type="evidence" value="ECO:0007669"/>
    <property type="project" value="UniProtKB-UniRule"/>
</dbReference>
<keyword evidence="4 6" id="KW-0067">ATP-binding</keyword>
<accession>A0A415TCD3</accession>
<dbReference type="InterPro" id="IPR059188">
    <property type="entry name" value="Znf_CLPX-like"/>
</dbReference>
<dbReference type="GO" id="GO:0016887">
    <property type="term" value="F:ATP hydrolysis activity"/>
    <property type="evidence" value="ECO:0007669"/>
    <property type="project" value="InterPro"/>
</dbReference>
<dbReference type="InterPro" id="IPR046425">
    <property type="entry name" value="ClpX_bact"/>
</dbReference>
<comment type="similarity">
    <text evidence="6 7">Belongs to the ClpX chaperone family.</text>
</comment>
<evidence type="ECO:0000313" key="10">
    <source>
        <dbReference type="Proteomes" id="UP000285109"/>
    </source>
</evidence>
<dbReference type="GO" id="GO:0046983">
    <property type="term" value="F:protein dimerization activity"/>
    <property type="evidence" value="ECO:0007669"/>
    <property type="project" value="UniProtKB-UniRule"/>
</dbReference>
<dbReference type="Gene3D" id="6.20.220.10">
    <property type="entry name" value="ClpX chaperone, C4-type zinc finger domain"/>
    <property type="match status" value="1"/>
</dbReference>
<dbReference type="SMART" id="SM01086">
    <property type="entry name" value="ClpB_D2-small"/>
    <property type="match status" value="1"/>
</dbReference>
<dbReference type="SMART" id="SM00382">
    <property type="entry name" value="AAA"/>
    <property type="match status" value="1"/>
</dbReference>
<evidence type="ECO:0000256" key="4">
    <source>
        <dbReference type="ARBA" id="ARBA00022840"/>
    </source>
</evidence>
<sequence length="416" mass="46563">MEEKRTSRNSKRRCSFCGRTEDEVGFLITGVNGCICDTCAEQAHEIVKEAMHHQGQGPTDLNLSELPKPKDIKEFLDQYVIGQDDAKRYLAVAVYNHYKRLLQPKDKNDVEIEKSNIIMVGSTGTGKTLLARTIAKLLHVPFTIVDATVLTEAGYVGEDIESILTRLLQVADYNVEEAERGIVFIDEIDKIARKGDNPSITRDVSGEGVQQGLLKLLEGSVVNVPPQGGRKHPDQKMIPVNTKNILFICGGAFDGIERKIAQRLNTNVVGYSAAKEAVKIDRGNLMQYIAPQDLKSFGLIPEIIGRLPVLTYLNPLDRTALRNILTEPKNSIIKQYVKLFEMDGVKLEFESEVFEYIVDKAIEYKLGARGLRSIVETIMNDVMFEIPSQQTERFVVTLDYAKQQMGKANVSRLQMA</sequence>
<dbReference type="PROSITE" id="PS51902">
    <property type="entry name" value="CLPX_ZB"/>
    <property type="match status" value="1"/>
</dbReference>
<evidence type="ECO:0000256" key="3">
    <source>
        <dbReference type="ARBA" id="ARBA00022833"/>
    </source>
</evidence>
<dbReference type="PANTHER" id="PTHR48102:SF7">
    <property type="entry name" value="ATP-DEPENDENT CLP PROTEASE ATP-BINDING SUBUNIT CLPX-LIKE, MITOCHONDRIAL"/>
    <property type="match status" value="1"/>
</dbReference>
<dbReference type="SUPFAM" id="SSF57716">
    <property type="entry name" value="Glucocorticoid receptor-like (DNA-binding domain)"/>
    <property type="match status" value="1"/>
</dbReference>
<evidence type="ECO:0000256" key="1">
    <source>
        <dbReference type="ARBA" id="ARBA00022723"/>
    </source>
</evidence>
<dbReference type="InterPro" id="IPR050052">
    <property type="entry name" value="ATP-dep_Clp_protease_ClpX"/>
</dbReference>
<feature type="binding site" evidence="6 7">
    <location>
        <position position="17"/>
    </location>
    <ligand>
        <name>Zn(2+)</name>
        <dbReference type="ChEBI" id="CHEBI:29105"/>
    </ligand>
</feature>
<keyword evidence="1 6" id="KW-0479">Metal-binding</keyword>
<evidence type="ECO:0000256" key="6">
    <source>
        <dbReference type="HAMAP-Rule" id="MF_00175"/>
    </source>
</evidence>
<dbReference type="InterPro" id="IPR003593">
    <property type="entry name" value="AAA+_ATPase"/>
</dbReference>
<dbReference type="GO" id="GO:0008270">
    <property type="term" value="F:zinc ion binding"/>
    <property type="evidence" value="ECO:0007669"/>
    <property type="project" value="UniProtKB-UniRule"/>
</dbReference>
<dbReference type="Pfam" id="PF06689">
    <property type="entry name" value="zf-C4_ClpX"/>
    <property type="match status" value="1"/>
</dbReference>
<protein>
    <recommendedName>
        <fullName evidence="6">ATP-dependent Clp protease ATP-binding subunit ClpX</fullName>
    </recommendedName>
</protein>
<dbReference type="GO" id="GO:0008233">
    <property type="term" value="F:peptidase activity"/>
    <property type="evidence" value="ECO:0007669"/>
    <property type="project" value="UniProtKB-KW"/>
</dbReference>
<dbReference type="InterPro" id="IPR003959">
    <property type="entry name" value="ATPase_AAA_core"/>
</dbReference>
<dbReference type="InterPro" id="IPR019489">
    <property type="entry name" value="Clp_ATPase_C"/>
</dbReference>
<keyword evidence="5 6" id="KW-0143">Chaperone</keyword>
<dbReference type="Gene3D" id="3.40.50.300">
    <property type="entry name" value="P-loop containing nucleotide triphosphate hydrolases"/>
    <property type="match status" value="1"/>
</dbReference>
<feature type="binding site" evidence="6 7">
    <location>
        <position position="36"/>
    </location>
    <ligand>
        <name>Zn(2+)</name>
        <dbReference type="ChEBI" id="CHEBI:29105"/>
    </ligand>
</feature>
<dbReference type="HAMAP" id="MF_00175">
    <property type="entry name" value="ClpX"/>
    <property type="match status" value="1"/>
</dbReference>
<evidence type="ECO:0000256" key="5">
    <source>
        <dbReference type="ARBA" id="ARBA00023186"/>
    </source>
</evidence>
<reference evidence="9 10" key="1">
    <citation type="submission" date="2018-08" db="EMBL/GenBank/DDBJ databases">
        <title>A genome reference for cultivated species of the human gut microbiota.</title>
        <authorList>
            <person name="Zou Y."/>
            <person name="Xue W."/>
            <person name="Luo G."/>
        </authorList>
    </citation>
    <scope>NUCLEOTIDE SEQUENCE [LARGE SCALE GENOMIC DNA]</scope>
    <source>
        <strain evidence="9 10">AF31-28B-AC</strain>
    </source>
</reference>
<dbReference type="FunFam" id="1.10.8.60:FF:000002">
    <property type="entry name" value="ATP-dependent Clp protease ATP-binding subunit ClpX"/>
    <property type="match status" value="1"/>
</dbReference>
<dbReference type="GO" id="GO:0140662">
    <property type="term" value="F:ATP-dependent protein folding chaperone"/>
    <property type="evidence" value="ECO:0007669"/>
    <property type="project" value="InterPro"/>
</dbReference>
<evidence type="ECO:0000256" key="2">
    <source>
        <dbReference type="ARBA" id="ARBA00022741"/>
    </source>
</evidence>
<dbReference type="CDD" id="cd19497">
    <property type="entry name" value="RecA-like_ClpX"/>
    <property type="match status" value="1"/>
</dbReference>
<dbReference type="Pfam" id="PF07724">
    <property type="entry name" value="AAA_2"/>
    <property type="match status" value="1"/>
</dbReference>
<dbReference type="GO" id="GO:0051301">
    <property type="term" value="P:cell division"/>
    <property type="evidence" value="ECO:0007669"/>
    <property type="project" value="TreeGrafter"/>
</dbReference>
<comment type="subunit">
    <text evidence="6">Component of the ClpX-ClpP complex. Forms a hexameric ring that, in the presence of ATP, binds to fourteen ClpP subunits assembled into a disk-like structure with a central cavity, resembling the structure of eukaryotic proteasomes.</text>
</comment>
<dbReference type="InterPro" id="IPR004487">
    <property type="entry name" value="Clp_protease_ATP-bd_su_ClpX"/>
</dbReference>
<feature type="domain" description="ClpX-type ZB" evidence="8">
    <location>
        <begin position="1"/>
        <end position="55"/>
    </location>
</feature>
<dbReference type="FunFam" id="3.40.50.300:FF:000005">
    <property type="entry name" value="ATP-dependent Clp protease ATP-binding subunit ClpX"/>
    <property type="match status" value="1"/>
</dbReference>
<dbReference type="GO" id="GO:0051082">
    <property type="term" value="F:unfolded protein binding"/>
    <property type="evidence" value="ECO:0007669"/>
    <property type="project" value="UniProtKB-UniRule"/>
</dbReference>
<gene>
    <name evidence="6" type="primary">clpX</name>
    <name evidence="9" type="ORF">DWZ34_04960</name>
</gene>